<proteinExistence type="predicted"/>
<dbReference type="InterPro" id="IPR038765">
    <property type="entry name" value="Papain-like_cys_pep_sf"/>
</dbReference>
<protein>
    <submittedName>
        <fullName evidence="2">Uncharacterized protein</fullName>
    </submittedName>
</protein>
<reference evidence="2" key="1">
    <citation type="submission" date="2022-11" db="UniProtKB">
        <authorList>
            <consortium name="WormBaseParasite"/>
        </authorList>
    </citation>
    <scope>IDENTIFICATION</scope>
</reference>
<evidence type="ECO:0000313" key="2">
    <source>
        <dbReference type="WBParaSite" id="Minc3s00307g09845"/>
    </source>
</evidence>
<dbReference type="Gene3D" id="3.90.70.10">
    <property type="entry name" value="Cysteine proteinases"/>
    <property type="match status" value="1"/>
</dbReference>
<organism evidence="1 2">
    <name type="scientific">Meloidogyne incognita</name>
    <name type="common">Southern root-knot nematode worm</name>
    <name type="synonym">Oxyuris incognita</name>
    <dbReference type="NCBI Taxonomy" id="6306"/>
    <lineage>
        <taxon>Eukaryota</taxon>
        <taxon>Metazoa</taxon>
        <taxon>Ecdysozoa</taxon>
        <taxon>Nematoda</taxon>
        <taxon>Chromadorea</taxon>
        <taxon>Rhabditida</taxon>
        <taxon>Tylenchina</taxon>
        <taxon>Tylenchomorpha</taxon>
        <taxon>Tylenchoidea</taxon>
        <taxon>Meloidogynidae</taxon>
        <taxon>Meloidogyninae</taxon>
        <taxon>Meloidogyne</taxon>
        <taxon>Meloidogyne incognita group</taxon>
    </lineage>
</organism>
<dbReference type="SUPFAM" id="SSF54001">
    <property type="entry name" value="Cysteine proteinases"/>
    <property type="match status" value="1"/>
</dbReference>
<sequence>MSKRNRRMLRGIRSIPSTGWPSISARRITPTMSKVKSNDHWHLFNDTEVHRIKWFNKNSCYINTILFVKTIRNHINTSNGRGSQGALSACMAAYANCYQSGKFPFLNTNAFLDITENYIHSDYNGESEQDCHKFLILLLVKLGEDSNRGNYEKT</sequence>
<dbReference type="AlphaFoldDB" id="A0A914L7L5"/>
<evidence type="ECO:0000313" key="1">
    <source>
        <dbReference type="Proteomes" id="UP000887563"/>
    </source>
</evidence>
<dbReference type="Proteomes" id="UP000887563">
    <property type="component" value="Unplaced"/>
</dbReference>
<dbReference type="WBParaSite" id="Minc3s00307g09845">
    <property type="protein sequence ID" value="Minc3s00307g09845"/>
    <property type="gene ID" value="Minc3s00307g09845"/>
</dbReference>
<name>A0A914L7L5_MELIC</name>
<accession>A0A914L7L5</accession>
<keyword evidence="1" id="KW-1185">Reference proteome</keyword>